<accession>A0A178Z1R9</accession>
<dbReference type="PANTHER" id="PTHR36440">
    <property type="entry name" value="PUTATIVE (AFU_ORTHOLOGUE AFUA_8G07350)-RELATED"/>
    <property type="match status" value="1"/>
</dbReference>
<dbReference type="GeneID" id="30016246"/>
<dbReference type="InterPro" id="IPR013096">
    <property type="entry name" value="Cupin_2"/>
</dbReference>
<keyword evidence="3" id="KW-1185">Reference proteome</keyword>
<sequence>MPELLQASRVPPGKPGQPYTLEYLCGEVIYLPSTKSCFRLLVTGRETHNAFAVLGQGGIGSDPIGFHYHRDAHDIFLVVKGFINVWADDQCRTLGPGDYASVPPNIVHQYQVLGDYTEYLSLIVPGGWEDFFRVIGESYSGPLFRVEDDRKVSEVLFPKVLEAAKTFDVIRVPDHPYVAPQPWDDEKDVLPGDVRPYFLKAGTGPRYLIGGLVCSPLSGVAEAAGRFELGCLEGSSWHEPSILSNQMSFDSVHHAFSVVEGAVEILLEQATLARVNTGETAYVPPGTFFSVKIVSRYAKVYIWTSGAGLVGVLCKIGSLYKHTVPPEEAGPWEKSDLMTVAKEIAMKVID</sequence>
<evidence type="ECO:0000259" key="1">
    <source>
        <dbReference type="Pfam" id="PF07883"/>
    </source>
</evidence>
<dbReference type="EMBL" id="LVYI01000030">
    <property type="protein sequence ID" value="OAP53742.1"/>
    <property type="molecule type" value="Genomic_DNA"/>
</dbReference>
<proteinExistence type="predicted"/>
<dbReference type="Gene3D" id="2.60.120.10">
    <property type="entry name" value="Jelly Rolls"/>
    <property type="match status" value="2"/>
</dbReference>
<dbReference type="Pfam" id="PF07883">
    <property type="entry name" value="Cupin_2"/>
    <property type="match status" value="1"/>
</dbReference>
<dbReference type="InterPro" id="IPR011051">
    <property type="entry name" value="RmlC_Cupin_sf"/>
</dbReference>
<dbReference type="RefSeq" id="XP_018687109.1">
    <property type="nucleotide sequence ID" value="XM_018843562.1"/>
</dbReference>
<dbReference type="InterPro" id="IPR014710">
    <property type="entry name" value="RmlC-like_jellyroll"/>
</dbReference>
<dbReference type="PANTHER" id="PTHR36440:SF1">
    <property type="entry name" value="PUTATIVE (AFU_ORTHOLOGUE AFUA_8G07350)-RELATED"/>
    <property type="match status" value="1"/>
</dbReference>
<feature type="domain" description="Cupin type-2" evidence="1">
    <location>
        <begin position="64"/>
        <end position="115"/>
    </location>
</feature>
<name>A0A178Z1R9_9EURO</name>
<evidence type="ECO:0000313" key="3">
    <source>
        <dbReference type="Proteomes" id="UP000078343"/>
    </source>
</evidence>
<dbReference type="InterPro" id="IPR053146">
    <property type="entry name" value="QDO-like"/>
</dbReference>
<organism evidence="2 3">
    <name type="scientific">Fonsecaea erecta</name>
    <dbReference type="NCBI Taxonomy" id="1367422"/>
    <lineage>
        <taxon>Eukaryota</taxon>
        <taxon>Fungi</taxon>
        <taxon>Dikarya</taxon>
        <taxon>Ascomycota</taxon>
        <taxon>Pezizomycotina</taxon>
        <taxon>Eurotiomycetes</taxon>
        <taxon>Chaetothyriomycetidae</taxon>
        <taxon>Chaetothyriales</taxon>
        <taxon>Herpotrichiellaceae</taxon>
        <taxon>Fonsecaea</taxon>
    </lineage>
</organism>
<comment type="caution">
    <text evidence="2">The sequence shown here is derived from an EMBL/GenBank/DDBJ whole genome shotgun (WGS) entry which is preliminary data.</text>
</comment>
<dbReference type="OrthoDB" id="2588190at2759"/>
<gene>
    <name evidence="2" type="ORF">AYL99_12080</name>
</gene>
<reference evidence="2 3" key="1">
    <citation type="submission" date="2016-04" db="EMBL/GenBank/DDBJ databases">
        <title>Draft genome of Fonsecaea erecta CBS 125763.</title>
        <authorList>
            <person name="Weiss V.A."/>
            <person name="Vicente V.A."/>
            <person name="Raittz R.T."/>
            <person name="Moreno L.F."/>
            <person name="De Souza E.M."/>
            <person name="Pedrosa F.O."/>
            <person name="Steffens M.B."/>
            <person name="Faoro H."/>
            <person name="Tadra-Sfeir M.Z."/>
            <person name="Najafzadeh M.J."/>
            <person name="Felipe M.S."/>
            <person name="Teixeira M."/>
            <person name="Sun J."/>
            <person name="Xi L."/>
            <person name="Gomes R."/>
            <person name="De Azevedo C.M."/>
            <person name="Salgado C.G."/>
            <person name="Da Silva M.B."/>
            <person name="Nascimento M.F."/>
            <person name="Queiroz-Telles F."/>
            <person name="Attili D.S."/>
            <person name="Gorbushina A."/>
        </authorList>
    </citation>
    <scope>NUCLEOTIDE SEQUENCE [LARGE SCALE GENOMIC DNA]</scope>
    <source>
        <strain evidence="2 3">CBS 125763</strain>
    </source>
</reference>
<protein>
    <recommendedName>
        <fullName evidence="1">Cupin type-2 domain-containing protein</fullName>
    </recommendedName>
</protein>
<dbReference type="SUPFAM" id="SSF51182">
    <property type="entry name" value="RmlC-like cupins"/>
    <property type="match status" value="1"/>
</dbReference>
<dbReference type="STRING" id="1367422.A0A178Z1R9"/>
<dbReference type="AlphaFoldDB" id="A0A178Z1R9"/>
<evidence type="ECO:0000313" key="2">
    <source>
        <dbReference type="EMBL" id="OAP53742.1"/>
    </source>
</evidence>
<dbReference type="CDD" id="cd02215">
    <property type="entry name" value="cupin_QDO_N_C"/>
    <property type="match status" value="1"/>
</dbReference>
<dbReference type="Proteomes" id="UP000078343">
    <property type="component" value="Unassembled WGS sequence"/>
</dbReference>